<keyword evidence="4" id="KW-0378">Hydrolase</keyword>
<evidence type="ECO:0000256" key="1">
    <source>
        <dbReference type="ARBA" id="ARBA00007125"/>
    </source>
</evidence>
<reference evidence="8 9" key="1">
    <citation type="journal article" date="2001" name="J. Bacteriol.">
        <title>Genome sequence and comparative analysis of the solvent-producing bacterium Clostridium acetobutylicum.</title>
        <authorList>
            <person name="Nolling J."/>
            <person name="Breton G."/>
            <person name="Omelchenko M.V."/>
            <person name="Makarova K.S."/>
            <person name="Zeng Q."/>
            <person name="Gibson R."/>
            <person name="Lee H.M."/>
            <person name="Dubois J."/>
            <person name="Qiu D."/>
            <person name="Hitti J."/>
            <person name="Wolf Y.I."/>
            <person name="Tatusov R.L."/>
            <person name="Sabathe F."/>
            <person name="Doucette-Stamm L."/>
            <person name="Soucaille P."/>
            <person name="Daly M.J."/>
            <person name="Bennett G.N."/>
            <person name="Koonin E.V."/>
            <person name="Smith D.R."/>
        </authorList>
    </citation>
    <scope>NUCLEOTIDE SEQUENCE [LARGE SCALE GENOMIC DNA]</scope>
    <source>
        <strain evidence="9">ATCC 824 / DSM 792 / JCM 1419 / LMG 5710 / VKM B-1787</strain>
    </source>
</reference>
<evidence type="ECO:0000256" key="2">
    <source>
        <dbReference type="ARBA" id="ARBA00012451"/>
    </source>
</evidence>
<proteinExistence type="inferred from homology"/>
<dbReference type="PATRIC" id="fig|272562.8.peg.824"/>
<feature type="domain" description="Ppx/GppA phosphatase N-terminal" evidence="6">
    <location>
        <begin position="21"/>
        <end position="302"/>
    </location>
</feature>
<dbReference type="DNASU" id="1116804"/>
<dbReference type="PIRSF" id="PIRSF001267">
    <property type="entry name" value="Pyrophosphatase_GppA_Ppx"/>
    <property type="match status" value="1"/>
</dbReference>
<sequence>MKHIGIIDVGSNSVRLLFAEITSKSSFKILTEFKEYVRLGSGFDSKGNITDNKIDSLISVLNLYKNFCNRFEDTEMVVTATEAFRRAKNQESIIQTVKNNLNLNIRVLSGEEEAYYDYFAAINTLDIKDGLIMDIGGSSTELILVANRTLKECVSLQFGAITLIEKFNIKDSIDEKQEKMLKDFLLESFSSIPWLKSISSTTLIGIGGSIRNIGKISKKQKDYPLNLIHNYIMPAKSAEDIYNDVKNKTLEQRKKIKGLSKDRADIFVGASLAVSMLVNILSINEIIICRNGLREGLLLSKLFHKKPIDNILDFSINNVLINNSINITHSFHVYKLTSLLFSSLQSVHKINISLDKVIKTASMFHNAGVNISYYYHHRHSAYIILNSSLYGISHKECVMSACIDIYQRSENIQSMLNEYGNMLEKEDIYAIKVIGILLRIAENLDKDLSGSIYDLKCIVDDAVVIIKTYSKEPSDFLISEAQNSSGLFKNTFNKSLYIV</sequence>
<name>Q97LE1_CLOAB</name>
<dbReference type="Gene3D" id="3.30.420.150">
    <property type="entry name" value="Exopolyphosphatase. Domain 2"/>
    <property type="match status" value="1"/>
</dbReference>
<evidence type="ECO:0000256" key="4">
    <source>
        <dbReference type="ARBA" id="ARBA00022801"/>
    </source>
</evidence>
<dbReference type="Pfam" id="PF02541">
    <property type="entry name" value="Ppx-GppA"/>
    <property type="match status" value="1"/>
</dbReference>
<dbReference type="CDD" id="cd24052">
    <property type="entry name" value="ASKHA_NBD_HpPPX-GppA-like"/>
    <property type="match status" value="1"/>
</dbReference>
<dbReference type="InterPro" id="IPR003695">
    <property type="entry name" value="Ppx_GppA_N"/>
</dbReference>
<dbReference type="PANTHER" id="PTHR30005">
    <property type="entry name" value="EXOPOLYPHOSPHATASE"/>
    <property type="match status" value="1"/>
</dbReference>
<evidence type="ECO:0000256" key="3">
    <source>
        <dbReference type="ARBA" id="ARBA00020416"/>
    </source>
</evidence>
<dbReference type="Pfam" id="PF21447">
    <property type="entry name" value="Ppx-GppA_III"/>
    <property type="match status" value="1"/>
</dbReference>
<dbReference type="InterPro" id="IPR022371">
    <property type="entry name" value="Exopolyphosphatase"/>
</dbReference>
<dbReference type="AlphaFoldDB" id="Q97LE1"/>
<dbReference type="SUPFAM" id="SSF53067">
    <property type="entry name" value="Actin-like ATPase domain"/>
    <property type="match status" value="2"/>
</dbReference>
<dbReference type="InterPro" id="IPR043129">
    <property type="entry name" value="ATPase_NBD"/>
</dbReference>
<dbReference type="PANTHER" id="PTHR30005:SF0">
    <property type="entry name" value="RETROGRADE REGULATION PROTEIN 2"/>
    <property type="match status" value="1"/>
</dbReference>
<dbReference type="InterPro" id="IPR030673">
    <property type="entry name" value="PyroPPase_GppA_Ppx"/>
</dbReference>
<dbReference type="Proteomes" id="UP000000814">
    <property type="component" value="Chromosome"/>
</dbReference>
<comment type="catalytic activity">
    <reaction evidence="5">
        <text>[phosphate](n) + H2O = [phosphate](n-1) + phosphate + H(+)</text>
        <dbReference type="Rhea" id="RHEA:21528"/>
        <dbReference type="Rhea" id="RHEA-COMP:9859"/>
        <dbReference type="Rhea" id="RHEA-COMP:14279"/>
        <dbReference type="ChEBI" id="CHEBI:15377"/>
        <dbReference type="ChEBI" id="CHEBI:15378"/>
        <dbReference type="ChEBI" id="CHEBI:16838"/>
        <dbReference type="ChEBI" id="CHEBI:43474"/>
        <dbReference type="EC" id="3.6.1.11"/>
    </reaction>
</comment>
<dbReference type="NCBIfam" id="TIGR03706">
    <property type="entry name" value="exo_poly_only"/>
    <property type="match status" value="1"/>
</dbReference>
<keyword evidence="9" id="KW-1185">Reference proteome</keyword>
<feature type="domain" description="Ppx/GppA phosphatase C-terminal" evidence="7">
    <location>
        <begin position="315"/>
        <end position="455"/>
    </location>
</feature>
<dbReference type="STRING" id="272562.CA_C0621"/>
<dbReference type="InterPro" id="IPR048950">
    <property type="entry name" value="Ppx_GppA_C"/>
</dbReference>
<dbReference type="KEGG" id="cac:CA_C0621"/>
<evidence type="ECO:0000313" key="9">
    <source>
        <dbReference type="Proteomes" id="UP000000814"/>
    </source>
</evidence>
<dbReference type="Gene3D" id="1.10.3210.10">
    <property type="entry name" value="Hypothetical protein af1432"/>
    <property type="match status" value="1"/>
</dbReference>
<evidence type="ECO:0000256" key="5">
    <source>
        <dbReference type="ARBA" id="ARBA00047607"/>
    </source>
</evidence>
<comment type="similarity">
    <text evidence="1">Belongs to the GppA/Ppx family.</text>
</comment>
<gene>
    <name evidence="8" type="ordered locus">CA_C0621</name>
</gene>
<dbReference type="InterPro" id="IPR050273">
    <property type="entry name" value="GppA/Ppx_hydrolase"/>
</dbReference>
<dbReference type="GO" id="GO:0004309">
    <property type="term" value="F:exopolyphosphatase activity"/>
    <property type="evidence" value="ECO:0007669"/>
    <property type="project" value="UniProtKB-EC"/>
</dbReference>
<evidence type="ECO:0000259" key="6">
    <source>
        <dbReference type="Pfam" id="PF02541"/>
    </source>
</evidence>
<protein>
    <recommendedName>
        <fullName evidence="3">Exopolyphosphatase</fullName>
        <ecNumber evidence="2">3.6.1.11</ecNumber>
    </recommendedName>
</protein>
<dbReference type="OrthoDB" id="9807195at2"/>
<evidence type="ECO:0000259" key="7">
    <source>
        <dbReference type="Pfam" id="PF21447"/>
    </source>
</evidence>
<dbReference type="Gene3D" id="3.30.420.40">
    <property type="match status" value="1"/>
</dbReference>
<dbReference type="GO" id="GO:0006793">
    <property type="term" value="P:phosphorus metabolic process"/>
    <property type="evidence" value="ECO:0007669"/>
    <property type="project" value="InterPro"/>
</dbReference>
<accession>Q97LE1</accession>
<dbReference type="EMBL" id="AE001437">
    <property type="protein sequence ID" value="AAK78598.1"/>
    <property type="molecule type" value="Genomic_DNA"/>
</dbReference>
<dbReference type="EC" id="3.6.1.11" evidence="2"/>
<dbReference type="eggNOG" id="COG0248">
    <property type="taxonomic scope" value="Bacteria"/>
</dbReference>
<evidence type="ECO:0000313" key="8">
    <source>
        <dbReference type="EMBL" id="AAK78598.1"/>
    </source>
</evidence>
<organism evidence="8 9">
    <name type="scientific">Clostridium acetobutylicum (strain ATCC 824 / DSM 792 / JCM 1419 / IAM 19013 / LMG 5710 / NBRC 13948 / NRRL B-527 / VKM B-1787 / 2291 / W)</name>
    <dbReference type="NCBI Taxonomy" id="272562"/>
    <lineage>
        <taxon>Bacteria</taxon>
        <taxon>Bacillati</taxon>
        <taxon>Bacillota</taxon>
        <taxon>Clostridia</taxon>
        <taxon>Eubacteriales</taxon>
        <taxon>Clostridiaceae</taxon>
        <taxon>Clostridium</taxon>
    </lineage>
</organism>
<dbReference type="SUPFAM" id="SSF109604">
    <property type="entry name" value="HD-domain/PDEase-like"/>
    <property type="match status" value="1"/>
</dbReference>
<dbReference type="HOGENOM" id="CLU_025908_4_2_9"/>
<dbReference type="PIR" id="C96976">
    <property type="entry name" value="C96976"/>
</dbReference>